<gene>
    <name evidence="2" type="ORF">LZ24_02683</name>
</gene>
<sequence>MQYLECNTRSMRSAVFVDFDNIFIRLSELDANIARTFATRPLDWISWLENSLPPYAGIDAGAKRNILVRRCYLNPKSFGNFRPYFIRGAFETVDCPSLTTQGKTSADVHMVVDLLDLLDHKVNYDEFIIMSADADFTPVLLKLRKWDRRTAVLAVGSTSPAYRAASDLVIDQDVFIEEALGGGNMGYSEPARIIRRPEPQAANGTSALISDLSGTAHVEIPAPVSPEKSAYTPHARPNGGGTGMEKQKEQCSRLVQTFVRSSPEAVTMAQLAYRIRQAFPEVSLDWQGKGSFKLFLAELDLGTLATSPVIPGYVYDPLRHMAPAGDTGIRDEVFEAAEPEMAALARKIHDLTDTPYLSPTHYGVLFSAIAQEINQSGYNMTTVSKAVRDRCKEKEVPVARQHVNFVLRGIAFTGHRFGEGRESAGTLAERLLANTLNLCENAQLSLTETEMALLRRWFHRQ</sequence>
<reference evidence="2 3" key="1">
    <citation type="submission" date="2019-07" db="EMBL/GenBank/DDBJ databases">
        <title>Genome sequencing of 100 strains of the haloalkaliphilic chemolithoautotrophic sulfur-oxidizing bacterium Thioalkalivibrio.</title>
        <authorList>
            <person name="Muyzer G."/>
        </authorList>
    </citation>
    <scope>NUCLEOTIDE SEQUENCE [LARGE SCALE GENOMIC DNA]</scope>
    <source>
        <strain evidence="2 3">ASO4-4</strain>
    </source>
</reference>
<dbReference type="Proteomes" id="UP000318307">
    <property type="component" value="Unassembled WGS sequence"/>
</dbReference>
<dbReference type="OrthoDB" id="9783963at2"/>
<comment type="caution">
    <text evidence="2">The sequence shown here is derived from an EMBL/GenBank/DDBJ whole genome shotgun (WGS) entry which is preliminary data.</text>
</comment>
<dbReference type="Pfam" id="PF01936">
    <property type="entry name" value="NYN"/>
    <property type="match status" value="1"/>
</dbReference>
<dbReference type="Gene3D" id="3.40.50.1010">
    <property type="entry name" value="5'-nuclease"/>
    <property type="match status" value="1"/>
</dbReference>
<organism evidence="2 3">
    <name type="scientific">Desulfobotulus alkaliphilus</name>
    <dbReference type="NCBI Taxonomy" id="622671"/>
    <lineage>
        <taxon>Bacteria</taxon>
        <taxon>Pseudomonadati</taxon>
        <taxon>Thermodesulfobacteriota</taxon>
        <taxon>Desulfobacteria</taxon>
        <taxon>Desulfobacterales</taxon>
        <taxon>Desulfobacteraceae</taxon>
        <taxon>Desulfobotulus</taxon>
    </lineage>
</organism>
<accession>A0A562RGB1</accession>
<dbReference type="PANTHER" id="PTHR35811:SF1">
    <property type="entry name" value="HTH OST-TYPE DOMAIN-CONTAINING PROTEIN"/>
    <property type="match status" value="1"/>
</dbReference>
<name>A0A562RGB1_9BACT</name>
<proteinExistence type="predicted"/>
<evidence type="ECO:0000313" key="3">
    <source>
        <dbReference type="Proteomes" id="UP000318307"/>
    </source>
</evidence>
<dbReference type="InterPro" id="IPR021139">
    <property type="entry name" value="NYN"/>
</dbReference>
<dbReference type="AlphaFoldDB" id="A0A562RGB1"/>
<dbReference type="EMBL" id="VLLC01000024">
    <property type="protein sequence ID" value="TWI68107.1"/>
    <property type="molecule type" value="Genomic_DNA"/>
</dbReference>
<keyword evidence="3" id="KW-1185">Reference proteome</keyword>
<evidence type="ECO:0000313" key="2">
    <source>
        <dbReference type="EMBL" id="TWI68107.1"/>
    </source>
</evidence>
<feature type="domain" description="NYN" evidence="1">
    <location>
        <begin position="12"/>
        <end position="171"/>
    </location>
</feature>
<dbReference type="PANTHER" id="PTHR35811">
    <property type="entry name" value="SLR1870 PROTEIN"/>
    <property type="match status" value="1"/>
</dbReference>
<protein>
    <submittedName>
        <fullName evidence="2">NYN domain-containing protein</fullName>
    </submittedName>
</protein>
<dbReference type="GO" id="GO:0004540">
    <property type="term" value="F:RNA nuclease activity"/>
    <property type="evidence" value="ECO:0007669"/>
    <property type="project" value="InterPro"/>
</dbReference>
<dbReference type="RefSeq" id="WP_144685881.1">
    <property type="nucleotide sequence ID" value="NZ_VLLC01000024.1"/>
</dbReference>
<evidence type="ECO:0000259" key="1">
    <source>
        <dbReference type="Pfam" id="PF01936"/>
    </source>
</evidence>